<evidence type="ECO:0000256" key="1">
    <source>
        <dbReference type="SAM" id="Coils"/>
    </source>
</evidence>
<reference evidence="2" key="1">
    <citation type="submission" date="2021-02" db="EMBL/GenBank/DDBJ databases">
        <authorList>
            <person name="Nowell W R."/>
        </authorList>
    </citation>
    <scope>NUCLEOTIDE SEQUENCE</scope>
</reference>
<sequence length="424" mass="49227">MDNWISGGIEGELRNAREKRAHYNGLRKEIRKQQRDLDDFELLHSNDEISSKKILLNKVEPMEIGEKTDQIQHFTSDSIKSSKISSNKIEHMEIEEKTGQIQHLSSSPTKSSYVSMNNKLIYTESSSSGDDDDDDFEIINAYESFLNSDQSDSSSDGEDNDCDKTLVSHLHSYTNLTTSNACIQLVHLLRSSQISKSQSKLLLSFIHDLLPIPNNFPKSLSGLLSEINIQKYYHKRIICALCGAELDERRKCFSYKDFEKKHIVFIYDTQFMTLLIMIVSRLFQEIESYRESFSKNDNIGDINTIHDIPFANVYQRLRKSHDNKIITLLLHLDGIGICKSTKLKMWILTASIIQLPPNLRYRRENMPLISLWFSCSIPNIDMWLSYGIEMLKSVKLNGMYLINKYTFREKLYSKDENRIKKIIY</sequence>
<evidence type="ECO:0000313" key="2">
    <source>
        <dbReference type="EMBL" id="CAF4155804.1"/>
    </source>
</evidence>
<proteinExistence type="predicted"/>
<dbReference type="EMBL" id="CAJOBB010006263">
    <property type="protein sequence ID" value="CAF4155804.1"/>
    <property type="molecule type" value="Genomic_DNA"/>
</dbReference>
<comment type="caution">
    <text evidence="2">The sequence shown here is derived from an EMBL/GenBank/DDBJ whole genome shotgun (WGS) entry which is preliminary data.</text>
</comment>
<feature type="coiled-coil region" evidence="1">
    <location>
        <begin position="13"/>
        <end position="43"/>
    </location>
</feature>
<protein>
    <submittedName>
        <fullName evidence="2">Uncharacterized protein</fullName>
    </submittedName>
</protein>
<name>A0A819YJ58_9BILA</name>
<dbReference type="Proteomes" id="UP000663868">
    <property type="component" value="Unassembled WGS sequence"/>
</dbReference>
<gene>
    <name evidence="2" type="ORF">KXQ929_LOCUS37523</name>
</gene>
<keyword evidence="1" id="KW-0175">Coiled coil</keyword>
<organism evidence="2 3">
    <name type="scientific">Adineta steineri</name>
    <dbReference type="NCBI Taxonomy" id="433720"/>
    <lineage>
        <taxon>Eukaryota</taxon>
        <taxon>Metazoa</taxon>
        <taxon>Spiralia</taxon>
        <taxon>Gnathifera</taxon>
        <taxon>Rotifera</taxon>
        <taxon>Eurotatoria</taxon>
        <taxon>Bdelloidea</taxon>
        <taxon>Adinetida</taxon>
        <taxon>Adinetidae</taxon>
        <taxon>Adineta</taxon>
    </lineage>
</organism>
<evidence type="ECO:0000313" key="3">
    <source>
        <dbReference type="Proteomes" id="UP000663868"/>
    </source>
</evidence>
<accession>A0A819YJ58</accession>
<dbReference type="AlphaFoldDB" id="A0A819YJ58"/>